<dbReference type="InterPro" id="IPR046357">
    <property type="entry name" value="PPIase_dom_sf"/>
</dbReference>
<dbReference type="STRING" id="454194.PYK22_00999"/>
<evidence type="ECO:0000256" key="6">
    <source>
        <dbReference type="PROSITE-ProRule" id="PRU00278"/>
    </source>
</evidence>
<comment type="catalytic activity">
    <reaction evidence="1">
        <text>[protein]-peptidylproline (omega=180) = [protein]-peptidylproline (omega=0)</text>
        <dbReference type="Rhea" id="RHEA:16237"/>
        <dbReference type="Rhea" id="RHEA-COMP:10747"/>
        <dbReference type="Rhea" id="RHEA-COMP:10748"/>
        <dbReference type="ChEBI" id="CHEBI:83833"/>
        <dbReference type="ChEBI" id="CHEBI:83834"/>
        <dbReference type="EC" id="5.2.1.8"/>
    </reaction>
</comment>
<keyword evidence="10" id="KW-1185">Reference proteome</keyword>
<keyword evidence="5 6" id="KW-0413">Isomerase</keyword>
<keyword evidence="3" id="KW-0732">Signal</keyword>
<dbReference type="Gene3D" id="3.10.50.40">
    <property type="match status" value="1"/>
</dbReference>
<reference evidence="9 10" key="1">
    <citation type="submission" date="2013-12" db="EMBL/GenBank/DDBJ databases">
        <authorList>
            <person name="Stott M."/>
        </authorList>
    </citation>
    <scope>NUCLEOTIDE SEQUENCE [LARGE SCALE GENOMIC DNA]</scope>
    <source>
        <strain evidence="9 10">K22</strain>
    </source>
</reference>
<dbReference type="PROSITE" id="PS51257">
    <property type="entry name" value="PROKAR_LIPOPROTEIN"/>
    <property type="match status" value="1"/>
</dbReference>
<dbReference type="AlphaFoldDB" id="A0A0B6WUS3"/>
<dbReference type="PANTHER" id="PTHR47245:SF1">
    <property type="entry name" value="FOLDASE PROTEIN PRSA"/>
    <property type="match status" value="1"/>
</dbReference>
<dbReference type="SUPFAM" id="SSF54534">
    <property type="entry name" value="FKBP-like"/>
    <property type="match status" value="1"/>
</dbReference>
<dbReference type="InterPro" id="IPR050245">
    <property type="entry name" value="PrsA_foldase"/>
</dbReference>
<accession>A0A0B6WUS3</accession>
<dbReference type="Proteomes" id="UP000031518">
    <property type="component" value="Unassembled WGS sequence"/>
</dbReference>
<dbReference type="Pfam" id="PF13145">
    <property type="entry name" value="Rotamase_2"/>
    <property type="match status" value="1"/>
</dbReference>
<evidence type="ECO:0000256" key="4">
    <source>
        <dbReference type="ARBA" id="ARBA00023110"/>
    </source>
</evidence>
<gene>
    <name evidence="9" type="ORF">PYK22_00999</name>
</gene>
<feature type="domain" description="PpiC" evidence="8">
    <location>
        <begin position="174"/>
        <end position="285"/>
    </location>
</feature>
<dbReference type="InterPro" id="IPR000297">
    <property type="entry name" value="PPIase_PpiC"/>
</dbReference>
<protein>
    <recommendedName>
        <fullName evidence="2">peptidylprolyl isomerase</fullName>
        <ecNumber evidence="2">5.2.1.8</ecNumber>
    </recommendedName>
</protein>
<feature type="compositionally biased region" description="Polar residues" evidence="7">
    <location>
        <begin position="357"/>
        <end position="367"/>
    </location>
</feature>
<evidence type="ECO:0000259" key="8">
    <source>
        <dbReference type="PROSITE" id="PS50198"/>
    </source>
</evidence>
<dbReference type="InterPro" id="IPR027304">
    <property type="entry name" value="Trigger_fact/SurA_dom_sf"/>
</dbReference>
<reference evidence="9 10" key="2">
    <citation type="submission" date="2015-01" db="EMBL/GenBank/DDBJ databases">
        <title>Complete genome sequence of Pyrinomonas methylaliphatogenes type strain K22T.</title>
        <authorList>
            <person name="Lee K.C.Y."/>
            <person name="Power J.F."/>
            <person name="Dunfield P.F."/>
            <person name="Morgan X.C."/>
            <person name="Huttenhower C."/>
            <person name="Stott M.B."/>
        </authorList>
    </citation>
    <scope>NUCLEOTIDE SEQUENCE [LARGE SCALE GENOMIC DNA]</scope>
    <source>
        <strain evidence="9 10">K22</strain>
    </source>
</reference>
<dbReference type="Pfam" id="PF13624">
    <property type="entry name" value="SurA_N_3"/>
    <property type="match status" value="1"/>
</dbReference>
<evidence type="ECO:0000256" key="2">
    <source>
        <dbReference type="ARBA" id="ARBA00013194"/>
    </source>
</evidence>
<organism evidence="9 10">
    <name type="scientific">Pyrinomonas methylaliphatogenes</name>
    <dbReference type="NCBI Taxonomy" id="454194"/>
    <lineage>
        <taxon>Bacteria</taxon>
        <taxon>Pseudomonadati</taxon>
        <taxon>Acidobacteriota</taxon>
        <taxon>Blastocatellia</taxon>
        <taxon>Blastocatellales</taxon>
        <taxon>Pyrinomonadaceae</taxon>
        <taxon>Pyrinomonas</taxon>
    </lineage>
</organism>
<evidence type="ECO:0000256" key="1">
    <source>
        <dbReference type="ARBA" id="ARBA00000971"/>
    </source>
</evidence>
<evidence type="ECO:0000256" key="3">
    <source>
        <dbReference type="ARBA" id="ARBA00022729"/>
    </source>
</evidence>
<dbReference type="InterPro" id="IPR023058">
    <property type="entry name" value="PPIase_PpiC_CS"/>
</dbReference>
<dbReference type="RefSeq" id="WP_083437618.1">
    <property type="nucleotide sequence ID" value="NZ_CBXV010000004.1"/>
</dbReference>
<name>A0A0B6WUS3_9BACT</name>
<dbReference type="EC" id="5.2.1.8" evidence="2"/>
<dbReference type="OrthoDB" id="14196at2"/>
<keyword evidence="4 6" id="KW-0697">Rotamase</keyword>
<dbReference type="PANTHER" id="PTHR47245">
    <property type="entry name" value="PEPTIDYLPROLYL ISOMERASE"/>
    <property type="match status" value="1"/>
</dbReference>
<dbReference type="Gene3D" id="1.10.4030.10">
    <property type="entry name" value="Porin chaperone SurA, peptide-binding domain"/>
    <property type="match status" value="1"/>
</dbReference>
<evidence type="ECO:0000256" key="7">
    <source>
        <dbReference type="SAM" id="MobiDB-lite"/>
    </source>
</evidence>
<evidence type="ECO:0000313" key="10">
    <source>
        <dbReference type="Proteomes" id="UP000031518"/>
    </source>
</evidence>
<proteinExistence type="predicted"/>
<evidence type="ECO:0000313" key="9">
    <source>
        <dbReference type="EMBL" id="CDM65003.1"/>
    </source>
</evidence>
<dbReference type="GO" id="GO:0003755">
    <property type="term" value="F:peptidyl-prolyl cis-trans isomerase activity"/>
    <property type="evidence" value="ECO:0007669"/>
    <property type="project" value="UniProtKB-KW"/>
</dbReference>
<evidence type="ECO:0000256" key="5">
    <source>
        <dbReference type="ARBA" id="ARBA00023235"/>
    </source>
</evidence>
<feature type="region of interest" description="Disordered" evidence="7">
    <location>
        <begin position="347"/>
        <end position="367"/>
    </location>
</feature>
<dbReference type="SUPFAM" id="SSF109998">
    <property type="entry name" value="Triger factor/SurA peptide-binding domain-like"/>
    <property type="match status" value="1"/>
</dbReference>
<dbReference type="PROSITE" id="PS50198">
    <property type="entry name" value="PPIC_PPIASE_2"/>
    <property type="match status" value="1"/>
</dbReference>
<sequence>MRSLRIGISIFVAFLSFGLISCNRQSAHVADGVAATVNGRSIMLSEVDRIISQQTGGQQAQLSPLELAAARLQVLDGLIQQEVLFQRAEKEGLLPTEDEITQAINSEKIQRNMTEEEFQRMLRESGQTEQALRETVRKQLAIQKLQDKVIGKIAISDKEVEDFYNNNKQQFVNARGVGLANIVVDPQDNGYQDDAKNEAEAKLKIDEIYQRLKTGNADFATVARARSEDPSNVRGGDIGFATEEQLRQAGFPQDLINKFFNSMQVGDITPPIKFPNGRWYIFKLTDKRLQTENLTLDSPGVRDQIKNALINQRRSLLNAALLEVAMNEAKIVNYLARNMLNSPNNLSGVRPAPAATAQPTGSASPQK</sequence>
<dbReference type="EMBL" id="CBXV010000004">
    <property type="protein sequence ID" value="CDM65003.1"/>
    <property type="molecule type" value="Genomic_DNA"/>
</dbReference>
<dbReference type="PROSITE" id="PS01096">
    <property type="entry name" value="PPIC_PPIASE_1"/>
    <property type="match status" value="1"/>
</dbReference>